<comment type="catalytic activity">
    <reaction evidence="13">
        <text>tRNA(Tyr) + L-tyrosine + ATP = L-tyrosyl-tRNA(Tyr) + AMP + diphosphate + H(+)</text>
        <dbReference type="Rhea" id="RHEA:10220"/>
        <dbReference type="Rhea" id="RHEA-COMP:9706"/>
        <dbReference type="Rhea" id="RHEA-COMP:9707"/>
        <dbReference type="ChEBI" id="CHEBI:15378"/>
        <dbReference type="ChEBI" id="CHEBI:30616"/>
        <dbReference type="ChEBI" id="CHEBI:33019"/>
        <dbReference type="ChEBI" id="CHEBI:58315"/>
        <dbReference type="ChEBI" id="CHEBI:78442"/>
        <dbReference type="ChEBI" id="CHEBI:78536"/>
        <dbReference type="ChEBI" id="CHEBI:456215"/>
        <dbReference type="EC" id="6.1.1.1"/>
    </reaction>
    <physiologicalReaction direction="left-to-right" evidence="13">
        <dbReference type="Rhea" id="RHEA:10221"/>
    </physiologicalReaction>
</comment>
<dbReference type="InterPro" id="IPR002305">
    <property type="entry name" value="aa-tRNA-synth_Ic"/>
</dbReference>
<dbReference type="Gene3D" id="1.10.240.10">
    <property type="entry name" value="Tyrosyl-Transfer RNA Synthetase"/>
    <property type="match status" value="1"/>
</dbReference>
<dbReference type="FunFam" id="2.40.50.140:FF:000047">
    <property type="entry name" value="tyrosine--tRNA ligase, cytoplasmic isoform X2"/>
    <property type="match status" value="1"/>
</dbReference>
<keyword evidence="6 15" id="KW-0436">Ligase</keyword>
<dbReference type="RefSeq" id="XP_013244356.1">
    <property type="nucleotide sequence ID" value="XM_013388902.1"/>
</dbReference>
<dbReference type="Pfam" id="PF00579">
    <property type="entry name" value="tRNA-synt_1b"/>
    <property type="match status" value="1"/>
</dbReference>
<evidence type="ECO:0000256" key="5">
    <source>
        <dbReference type="ARBA" id="ARBA00022555"/>
    </source>
</evidence>
<dbReference type="Pfam" id="PF01588">
    <property type="entry name" value="tRNA_bind"/>
    <property type="match status" value="1"/>
</dbReference>
<dbReference type="STRING" id="1037660.A0A066WFP0"/>
<dbReference type="CDD" id="cd00805">
    <property type="entry name" value="TyrRS_core"/>
    <property type="match status" value="1"/>
</dbReference>
<dbReference type="GO" id="GO:0006437">
    <property type="term" value="P:tyrosyl-tRNA aminoacylation"/>
    <property type="evidence" value="ECO:0007669"/>
    <property type="project" value="InterPro"/>
</dbReference>
<dbReference type="GO" id="GO:0005524">
    <property type="term" value="F:ATP binding"/>
    <property type="evidence" value="ECO:0007669"/>
    <property type="project" value="UniProtKB-KW"/>
</dbReference>
<evidence type="ECO:0000256" key="8">
    <source>
        <dbReference type="ARBA" id="ARBA00022840"/>
    </source>
</evidence>
<dbReference type="SUPFAM" id="SSF52374">
    <property type="entry name" value="Nucleotidylyl transferase"/>
    <property type="match status" value="1"/>
</dbReference>
<keyword evidence="8 15" id="KW-0067">ATP-binding</keyword>
<evidence type="ECO:0000256" key="14">
    <source>
        <dbReference type="PROSITE-ProRule" id="PRU00209"/>
    </source>
</evidence>
<feature type="domain" description="TRNA-binding" evidence="17">
    <location>
        <begin position="468"/>
        <end position="574"/>
    </location>
</feature>
<keyword evidence="11 15" id="KW-0030">Aminoacyl-tRNA synthetase</keyword>
<evidence type="ECO:0000313" key="19">
    <source>
        <dbReference type="Proteomes" id="UP000027361"/>
    </source>
</evidence>
<dbReference type="InParanoid" id="A0A066WFP0"/>
<dbReference type="InterPro" id="IPR050489">
    <property type="entry name" value="Tyr-tRNA_synthase"/>
</dbReference>
<evidence type="ECO:0000256" key="2">
    <source>
        <dbReference type="ARBA" id="ARBA00004496"/>
    </source>
</evidence>
<keyword evidence="18" id="KW-0808">Transferase</keyword>
<gene>
    <name evidence="18" type="ORF">K437DRAFT_245147</name>
</gene>
<evidence type="ECO:0000256" key="1">
    <source>
        <dbReference type="ARBA" id="ARBA00004123"/>
    </source>
</evidence>
<dbReference type="GO" id="GO:0005634">
    <property type="term" value="C:nucleus"/>
    <property type="evidence" value="ECO:0007669"/>
    <property type="project" value="UniProtKB-SubCell"/>
</dbReference>
<proteinExistence type="inferred from homology"/>
<dbReference type="InterPro" id="IPR002307">
    <property type="entry name" value="Tyr-tRNA-ligase"/>
</dbReference>
<evidence type="ECO:0000256" key="13">
    <source>
        <dbReference type="ARBA" id="ARBA00048400"/>
    </source>
</evidence>
<dbReference type="EC" id="6.1.1.1" evidence="15"/>
<dbReference type="CDD" id="cd02799">
    <property type="entry name" value="tRNA_bind_EMAP-II_like"/>
    <property type="match status" value="1"/>
</dbReference>
<keyword evidence="9 14" id="KW-0694">RNA-binding</keyword>
<dbReference type="OMA" id="SXALDEE"/>
<organism evidence="18 19">
    <name type="scientific">Tilletiaria anomala (strain ATCC 24038 / CBS 436.72 / UBC 951)</name>
    <dbReference type="NCBI Taxonomy" id="1037660"/>
    <lineage>
        <taxon>Eukaryota</taxon>
        <taxon>Fungi</taxon>
        <taxon>Dikarya</taxon>
        <taxon>Basidiomycota</taxon>
        <taxon>Ustilaginomycotina</taxon>
        <taxon>Exobasidiomycetes</taxon>
        <taxon>Georgefischeriales</taxon>
        <taxon>Tilletiariaceae</taxon>
        <taxon>Tilletiaria</taxon>
    </lineage>
</organism>
<dbReference type="InterPro" id="IPR014729">
    <property type="entry name" value="Rossmann-like_a/b/a_fold"/>
</dbReference>
<evidence type="ECO:0000256" key="6">
    <source>
        <dbReference type="ARBA" id="ARBA00022598"/>
    </source>
</evidence>
<dbReference type="PRINTS" id="PR01040">
    <property type="entry name" value="TRNASYNTHTYR"/>
</dbReference>
<dbReference type="FunFam" id="3.40.50.620:FF:000040">
    <property type="entry name" value="Tyrosine--tRNA ligase"/>
    <property type="match status" value="1"/>
</dbReference>
<evidence type="ECO:0000313" key="18">
    <source>
        <dbReference type="EMBL" id="KDN49570.1"/>
    </source>
</evidence>
<dbReference type="HOGENOM" id="CLU_035267_3_0_1"/>
<keyword evidence="4" id="KW-0963">Cytoplasm</keyword>
<comment type="similarity">
    <text evidence="3 15">Belongs to the class-I aminoacyl-tRNA synthetase family.</text>
</comment>
<dbReference type="InterPro" id="IPR012340">
    <property type="entry name" value="NA-bd_OB-fold"/>
</dbReference>
<feature type="region of interest" description="Disordered" evidence="16">
    <location>
        <begin position="409"/>
        <end position="472"/>
    </location>
</feature>
<evidence type="ECO:0000256" key="10">
    <source>
        <dbReference type="ARBA" id="ARBA00022917"/>
    </source>
</evidence>
<dbReference type="EMBL" id="JMSN01000021">
    <property type="protein sequence ID" value="KDN49570.1"/>
    <property type="molecule type" value="Genomic_DNA"/>
</dbReference>
<keyword evidence="19" id="KW-1185">Reference proteome</keyword>
<evidence type="ECO:0000256" key="3">
    <source>
        <dbReference type="ARBA" id="ARBA00005594"/>
    </source>
</evidence>
<dbReference type="GO" id="GO:0005737">
    <property type="term" value="C:cytoplasm"/>
    <property type="evidence" value="ECO:0007669"/>
    <property type="project" value="UniProtKB-SubCell"/>
</dbReference>
<dbReference type="Gene3D" id="2.40.50.140">
    <property type="entry name" value="Nucleic acid-binding proteins"/>
    <property type="match status" value="1"/>
</dbReference>
<comment type="subcellular location">
    <subcellularLocation>
        <location evidence="2">Cytoplasm</location>
    </subcellularLocation>
    <subcellularLocation>
        <location evidence="1">Nucleus</location>
    </subcellularLocation>
</comment>
<evidence type="ECO:0000259" key="17">
    <source>
        <dbReference type="PROSITE" id="PS50886"/>
    </source>
</evidence>
<feature type="compositionally biased region" description="Low complexity" evidence="16">
    <location>
        <begin position="414"/>
        <end position="436"/>
    </location>
</feature>
<dbReference type="Proteomes" id="UP000027361">
    <property type="component" value="Unassembled WGS sequence"/>
</dbReference>
<dbReference type="GO" id="GO:0004831">
    <property type="term" value="F:tyrosine-tRNA ligase activity"/>
    <property type="evidence" value="ECO:0007669"/>
    <property type="project" value="UniProtKB-EC"/>
</dbReference>
<name>A0A066WFP0_TILAU</name>
<dbReference type="NCBIfam" id="TIGR00234">
    <property type="entry name" value="tyrS"/>
    <property type="match status" value="1"/>
</dbReference>
<dbReference type="Gene3D" id="3.40.50.620">
    <property type="entry name" value="HUPs"/>
    <property type="match status" value="1"/>
</dbReference>
<dbReference type="InterPro" id="IPR002547">
    <property type="entry name" value="tRNA-bd_dom"/>
</dbReference>
<evidence type="ECO:0000256" key="16">
    <source>
        <dbReference type="SAM" id="MobiDB-lite"/>
    </source>
</evidence>
<evidence type="ECO:0000256" key="12">
    <source>
        <dbReference type="ARBA" id="ARBA00023242"/>
    </source>
</evidence>
<keyword evidence="10 15" id="KW-0648">Protein biosynthesis</keyword>
<evidence type="ECO:0000256" key="15">
    <source>
        <dbReference type="RuleBase" id="RU361234"/>
    </source>
</evidence>
<comment type="caution">
    <text evidence="18">The sequence shown here is derived from an EMBL/GenBank/DDBJ whole genome shotgun (WGS) entry which is preliminary data.</text>
</comment>
<keyword evidence="12" id="KW-0539">Nucleus</keyword>
<evidence type="ECO:0000256" key="7">
    <source>
        <dbReference type="ARBA" id="ARBA00022741"/>
    </source>
</evidence>
<dbReference type="FunCoup" id="A0A066WFP0">
    <property type="interactions" value="484"/>
</dbReference>
<keyword evidence="7 15" id="KW-0547">Nucleotide-binding</keyword>
<dbReference type="GO" id="GO:0000049">
    <property type="term" value="F:tRNA binding"/>
    <property type="evidence" value="ECO:0007669"/>
    <property type="project" value="UniProtKB-UniRule"/>
</dbReference>
<evidence type="ECO:0000256" key="11">
    <source>
        <dbReference type="ARBA" id="ARBA00023146"/>
    </source>
</evidence>
<dbReference type="GO" id="GO:0016740">
    <property type="term" value="F:transferase activity"/>
    <property type="evidence" value="ECO:0007669"/>
    <property type="project" value="UniProtKB-KW"/>
</dbReference>
<dbReference type="GeneID" id="25263159"/>
<dbReference type="PANTHER" id="PTHR46264:SF4">
    <property type="entry name" value="TYROSINE--TRNA LIGASE, CYTOPLASMIC"/>
    <property type="match status" value="1"/>
</dbReference>
<keyword evidence="5 14" id="KW-0820">tRNA-binding</keyword>
<dbReference type="PANTHER" id="PTHR46264">
    <property type="entry name" value="TYROSINE-TRNA LIGASE"/>
    <property type="match status" value="1"/>
</dbReference>
<evidence type="ECO:0000256" key="4">
    <source>
        <dbReference type="ARBA" id="ARBA00022490"/>
    </source>
</evidence>
<dbReference type="OrthoDB" id="197206at2759"/>
<sequence>MSSSAAALDAQLSIEAKYDLITRDLQEVLGGDKIKDILRKGERPLRCYWGTAPTGRPHIGYFVPFTKLADFLKAGTEVKVLLADIHAFLDNMKAPITLVRHRVEYYRLIIRTVLKAIGVPVERLNFVVGSSYQLTEAYNMDQYRLCAMVTEHDAKRAGAEVVKQVSSPLLSSMLYPGLQALDEQYLDVDFQFGGVDQRKIFVYAEDILPKLGYAKRAHLMNSMVPGLKGSKMSASDAGSKVDFLDTPKDIAKKLNEAHCIEGQVEENGVLAFVKNVIFPIERLREENIAGGNADLLDASKGASKRLAADGAPPNTLFSINRPDKFGGGLHYSTYEAVEKDFVDRRLHPADLKQGVADAISTLLEPVRKEFESNADFQKIAELAYPSEKAAAPKKVVKPKNPRFAHMFTKEEGGTAETAEDAQAAKAAHEAAIAAGQEPPPPPKQAKAATSSTPKQPKAAPKNEPSRPLPSQIDLRVGKIVDIKPHPDADSLYLESVDFGEPDGPRTVLSGLVKYVPIEKMSGRLVVGVCNLKPAAMRGIKSHAMLLCATHKSGKDGGVEPVAPPEGSQPGDKLWVEGYEGREPDAQLNPKKKIFETIQPAYLTTESREAAWKGVGPDEDETAEPKVRLIKGEKGVCFAPAGFEGAGLS</sequence>
<evidence type="ECO:0000256" key="9">
    <source>
        <dbReference type="ARBA" id="ARBA00022884"/>
    </source>
</evidence>
<reference evidence="18 19" key="1">
    <citation type="submission" date="2014-05" db="EMBL/GenBank/DDBJ databases">
        <title>Draft genome sequence of a rare smut relative, Tilletiaria anomala UBC 951.</title>
        <authorList>
            <consortium name="DOE Joint Genome Institute"/>
            <person name="Toome M."/>
            <person name="Kuo A."/>
            <person name="Henrissat B."/>
            <person name="Lipzen A."/>
            <person name="Tritt A."/>
            <person name="Yoshinaga Y."/>
            <person name="Zane M."/>
            <person name="Barry K."/>
            <person name="Grigoriev I.V."/>
            <person name="Spatafora J.W."/>
            <person name="Aimea M.C."/>
        </authorList>
    </citation>
    <scope>NUCLEOTIDE SEQUENCE [LARGE SCALE GENOMIC DNA]</scope>
    <source>
        <strain evidence="18 19">UBC 951</strain>
    </source>
</reference>
<protein>
    <recommendedName>
        <fullName evidence="15">Tyrosine--tRNA ligase</fullName>
        <ecNumber evidence="15">6.1.1.1</ecNumber>
    </recommendedName>
    <alternativeName>
        <fullName evidence="15">Tyrosyl-tRNA synthetase</fullName>
    </alternativeName>
</protein>
<dbReference type="PROSITE" id="PS50886">
    <property type="entry name" value="TRBD"/>
    <property type="match status" value="1"/>
</dbReference>
<dbReference type="AlphaFoldDB" id="A0A066WFP0"/>
<dbReference type="SUPFAM" id="SSF50249">
    <property type="entry name" value="Nucleic acid-binding proteins"/>
    <property type="match status" value="1"/>
</dbReference>
<accession>A0A066WFP0</accession>